<evidence type="ECO:0000256" key="1">
    <source>
        <dbReference type="ARBA" id="ARBA00009995"/>
    </source>
</evidence>
<reference evidence="6" key="2">
    <citation type="journal article" date="2018" name="Plant J.">
        <title>The Sorghum bicolor reference genome: improved assembly, gene annotations, a transcriptome atlas, and signatures of genome organization.</title>
        <authorList>
            <person name="McCormick R.F."/>
            <person name="Truong S.K."/>
            <person name="Sreedasyam A."/>
            <person name="Jenkins J."/>
            <person name="Shu S."/>
            <person name="Sims D."/>
            <person name="Kennedy M."/>
            <person name="Amirebrahimi M."/>
            <person name="Weers B.D."/>
            <person name="McKinley B."/>
            <person name="Mattison A."/>
            <person name="Morishige D.T."/>
            <person name="Grimwood J."/>
            <person name="Schmutz J."/>
            <person name="Mullet J.E."/>
        </authorList>
    </citation>
    <scope>NUCLEOTIDE SEQUENCE [LARGE SCALE GENOMIC DNA]</scope>
    <source>
        <strain evidence="6">cv. BTx623</strain>
    </source>
</reference>
<protein>
    <recommendedName>
        <fullName evidence="4">Glycosyltransferase</fullName>
        <ecNumber evidence="4">2.4.1.-</ecNumber>
    </recommendedName>
</protein>
<sequence length="503" mass="54358">MAADDKTGRRHHHFLVVAYGIQSHVNPGRALARRLAQLDGSITATLSVPVVTYRRMFPSSLLDSAAAVAAEEEMTTDGVISYVPYSDGLDDGSLSWPTDAESRARRRRASADSLSAIVARLAGRGGGHPVTCIMCTMVLLPVLDVAREHGIPLAVYWLQPATVLAIGYHFFHGLGELVAAHAMEPAYEVLVPGLKLNRPLRIDSLPTFLTDTSGTDRARAFIDVFGELFEFMDQWRPKVLVNTFDELEPDALAEMKRHLDVVAVGPMVGSAMDARIHLFEHDKKRYMEWLHAHPDNSVVYVSFGSVTKFAKLQMEEIAAGLRQCGRPYLLVVRKDGVDGGDGESGGGGSHGLDLEKDDSLQSQGMVVDWCDQLEVLSHPAVGCFVSHCGWNSATEAMASGVPIVGVPNMFDQVTNVYLVEEEWGIGVRGERNGDGVLTGAELARCIELVMDDDGGGARAVAIRERAKALKETALAAAHAGGAAERNLCDLVKTMSKSLQSVQS</sequence>
<dbReference type="KEGG" id="sbi:8085651"/>
<dbReference type="SUPFAM" id="SSF53756">
    <property type="entry name" value="UDP-Glycosyltransferase/glycogen phosphorylase"/>
    <property type="match status" value="1"/>
</dbReference>
<dbReference type="Pfam" id="PF00201">
    <property type="entry name" value="UDPGT"/>
    <property type="match status" value="1"/>
</dbReference>
<dbReference type="OMA" id="GVPNMFD"/>
<dbReference type="InterPro" id="IPR035595">
    <property type="entry name" value="UDP_glycos_trans_CS"/>
</dbReference>
<accession>A0A1B6PPX3</accession>
<dbReference type="Proteomes" id="UP000000768">
    <property type="component" value="Chromosome 5"/>
</dbReference>
<evidence type="ECO:0000313" key="6">
    <source>
        <dbReference type="Proteomes" id="UP000000768"/>
    </source>
</evidence>
<evidence type="ECO:0000256" key="3">
    <source>
        <dbReference type="RuleBase" id="RU003718"/>
    </source>
</evidence>
<dbReference type="EMBL" id="CM000764">
    <property type="protein sequence ID" value="KXG27711.2"/>
    <property type="molecule type" value="Genomic_DNA"/>
</dbReference>
<keyword evidence="6" id="KW-1185">Reference proteome</keyword>
<reference evidence="5 6" key="1">
    <citation type="journal article" date="2009" name="Nature">
        <title>The Sorghum bicolor genome and the diversification of grasses.</title>
        <authorList>
            <person name="Paterson A.H."/>
            <person name="Bowers J.E."/>
            <person name="Bruggmann R."/>
            <person name="Dubchak I."/>
            <person name="Grimwood J."/>
            <person name="Gundlach H."/>
            <person name="Haberer G."/>
            <person name="Hellsten U."/>
            <person name="Mitros T."/>
            <person name="Poliakov A."/>
            <person name="Schmutz J."/>
            <person name="Spannagl M."/>
            <person name="Tang H."/>
            <person name="Wang X."/>
            <person name="Wicker T."/>
            <person name="Bharti A.K."/>
            <person name="Chapman J."/>
            <person name="Feltus F.A."/>
            <person name="Gowik U."/>
            <person name="Grigoriev I.V."/>
            <person name="Lyons E."/>
            <person name="Maher C.A."/>
            <person name="Martis M."/>
            <person name="Narechania A."/>
            <person name="Otillar R.P."/>
            <person name="Penning B.W."/>
            <person name="Salamov A.A."/>
            <person name="Wang Y."/>
            <person name="Zhang L."/>
            <person name="Carpita N.C."/>
            <person name="Freeling M."/>
            <person name="Gingle A.R."/>
            <person name="Hash C.T."/>
            <person name="Keller B."/>
            <person name="Klein P."/>
            <person name="Kresovich S."/>
            <person name="McCann M.C."/>
            <person name="Ming R."/>
            <person name="Peterson D.G."/>
            <person name="Mehboob-ur-Rahman"/>
            <person name="Ware D."/>
            <person name="Westhoff P."/>
            <person name="Mayer K.F."/>
            <person name="Messing J."/>
            <person name="Rokhsar D.S."/>
        </authorList>
    </citation>
    <scope>NUCLEOTIDE SEQUENCE [LARGE SCALE GENOMIC DNA]</scope>
    <source>
        <strain evidence="6">cv. BTx623</strain>
    </source>
</reference>
<dbReference type="Gramene" id="KXG27711">
    <property type="protein sequence ID" value="KXG27711"/>
    <property type="gene ID" value="SORBI_3005G032200"/>
</dbReference>
<organism evidence="5 6">
    <name type="scientific">Sorghum bicolor</name>
    <name type="common">Sorghum</name>
    <name type="synonym">Sorghum vulgare</name>
    <dbReference type="NCBI Taxonomy" id="4558"/>
    <lineage>
        <taxon>Eukaryota</taxon>
        <taxon>Viridiplantae</taxon>
        <taxon>Streptophyta</taxon>
        <taxon>Embryophyta</taxon>
        <taxon>Tracheophyta</taxon>
        <taxon>Spermatophyta</taxon>
        <taxon>Magnoliopsida</taxon>
        <taxon>Liliopsida</taxon>
        <taxon>Poales</taxon>
        <taxon>Poaceae</taxon>
        <taxon>PACMAD clade</taxon>
        <taxon>Panicoideae</taxon>
        <taxon>Andropogonodae</taxon>
        <taxon>Andropogoneae</taxon>
        <taxon>Sorghinae</taxon>
        <taxon>Sorghum</taxon>
    </lineage>
</organism>
<dbReference type="PROSITE" id="PS00375">
    <property type="entry name" value="UDPGT"/>
    <property type="match status" value="1"/>
</dbReference>
<evidence type="ECO:0000256" key="2">
    <source>
        <dbReference type="ARBA" id="ARBA00022679"/>
    </source>
</evidence>
<keyword evidence="3" id="KW-0328">Glycosyltransferase</keyword>
<dbReference type="PANTHER" id="PTHR11926">
    <property type="entry name" value="GLUCOSYL/GLUCURONOSYL TRANSFERASES"/>
    <property type="match status" value="1"/>
</dbReference>
<evidence type="ECO:0000313" key="5">
    <source>
        <dbReference type="EMBL" id="KXG27711.2"/>
    </source>
</evidence>
<dbReference type="FunFam" id="3.40.50.2000:FF:000352">
    <property type="entry name" value="Glycosyltransferase"/>
    <property type="match status" value="1"/>
</dbReference>
<dbReference type="InParanoid" id="A0A1B6PPX3"/>
<dbReference type="InterPro" id="IPR002213">
    <property type="entry name" value="UDP_glucos_trans"/>
</dbReference>
<dbReference type="EC" id="2.4.1.-" evidence="4"/>
<evidence type="ECO:0000256" key="4">
    <source>
        <dbReference type="RuleBase" id="RU362057"/>
    </source>
</evidence>
<dbReference type="CDD" id="cd03784">
    <property type="entry name" value="GT1_Gtf-like"/>
    <property type="match status" value="1"/>
</dbReference>
<name>A0A1B6PPX3_SORBI</name>
<proteinExistence type="inferred from homology"/>
<dbReference type="Gene3D" id="3.40.50.2000">
    <property type="entry name" value="Glycogen Phosphorylase B"/>
    <property type="match status" value="2"/>
</dbReference>
<dbReference type="OrthoDB" id="5835829at2759"/>
<keyword evidence="2 3" id="KW-0808">Transferase</keyword>
<comment type="similarity">
    <text evidence="1 3">Belongs to the UDP-glycosyltransferase family.</text>
</comment>
<dbReference type="GO" id="GO:0035251">
    <property type="term" value="F:UDP-glucosyltransferase activity"/>
    <property type="evidence" value="ECO:0000318"/>
    <property type="project" value="GO_Central"/>
</dbReference>
<dbReference type="PANTHER" id="PTHR11926:SF1534">
    <property type="entry name" value="GLYCOSYLTRANSFERASE"/>
    <property type="match status" value="1"/>
</dbReference>
<dbReference type="FunFam" id="3.40.50.2000:FF:000019">
    <property type="entry name" value="Glycosyltransferase"/>
    <property type="match status" value="1"/>
</dbReference>
<dbReference type="AlphaFoldDB" id="A0A1B6PPX3"/>
<gene>
    <name evidence="5" type="ORF">SORBI_3005G032200</name>
</gene>
<dbReference type="eggNOG" id="KOG1192">
    <property type="taxonomic scope" value="Eukaryota"/>
</dbReference>